<accession>A0A8H7DYY4</accession>
<dbReference type="Proteomes" id="UP000606974">
    <property type="component" value="Unassembled WGS sequence"/>
</dbReference>
<dbReference type="Pfam" id="PF26639">
    <property type="entry name" value="Het-6_barrel"/>
    <property type="match status" value="1"/>
</dbReference>
<evidence type="ECO:0000313" key="3">
    <source>
        <dbReference type="Proteomes" id="UP000606974"/>
    </source>
</evidence>
<dbReference type="InterPro" id="IPR052895">
    <property type="entry name" value="HetReg/Transcr_Mod"/>
</dbReference>
<evidence type="ECO:0000313" key="2">
    <source>
        <dbReference type="EMBL" id="KAF7503187.1"/>
    </source>
</evidence>
<name>A0A8H7DYY4_9EURO</name>
<dbReference type="InterPro" id="IPR010730">
    <property type="entry name" value="HET"/>
</dbReference>
<dbReference type="AlphaFoldDB" id="A0A8H7DYY4"/>
<organism evidence="2 3">
    <name type="scientific">Endocarpon pusillum</name>
    <dbReference type="NCBI Taxonomy" id="364733"/>
    <lineage>
        <taxon>Eukaryota</taxon>
        <taxon>Fungi</taxon>
        <taxon>Dikarya</taxon>
        <taxon>Ascomycota</taxon>
        <taxon>Pezizomycotina</taxon>
        <taxon>Eurotiomycetes</taxon>
        <taxon>Chaetothyriomycetidae</taxon>
        <taxon>Verrucariales</taxon>
        <taxon>Verrucariaceae</taxon>
        <taxon>Endocarpon</taxon>
    </lineage>
</organism>
<sequence>MYIYATSRWLSRPRYSPYGEACPAASDVRNNPVPEPCCWMELLLSAVSYLWATLPLSLLRRPPPYEYAPLVKPRQIRLLDFLPRKDGYLRCRVEVVDLDNAPPFTALSYTHGFPLDGDASDHEQYDRIPLIPLLCEGKELLIKPNLASALWRFDQLGKHGYCWIDQVCINQQDEAEVGTQVEMMGDIYWLAQRVLVWLGWEAWDFEVFMKLMEELLPKFEDLVKREGDKSDNFSPSFTNPQIYSRLGTEVIPNYIWNGLAEFLERRWFSRAWTLQEILLPGDIDIYCGATKVSWRNLSAFLKYLQMSDWHELLSWNDRFANGRSNLIPGNSMISTMKLRQLIFKRDPGYQIYLGNIAGGSDNMDLTLGYIDHLIYAIRSRFATDPRDKFFALYGIISRLCDIAEPKLPNPLISPDYTISIAEVYIANTKSLLAHSKSLLALSNVDDRSLRKRTDLPSWVPDMTVAVPTALARHATGDIFNTSRRALPELLPASNHETLRLVGYWVDTVTDLGDDDTSAGIRGGPFEKSAMLLLKMPKFYIRTGQDRVEVFWRTLIADFDAGGACPATGALGGSFHEHLLMHNSMFLLRAQKRGDQAYQAAMQCMKPLMTLAASTDLAATLIPSFAETLQRKDVYISIGEAMDKRADSESHALPNDEDARTEATRQKVLCEEAKATPFARQSGTVFAVRRIFRTAGDLLGLGPTSLRPGDHIFVLLGARVPFVLRPVAPAEDGRSSSSSSSSNSSAYYEVVGEAYVHGIMQGEALQRGQPEKIEISLI</sequence>
<dbReference type="PANTHER" id="PTHR24148">
    <property type="entry name" value="ANKYRIN REPEAT DOMAIN-CONTAINING PROTEIN 39 HOMOLOG-RELATED"/>
    <property type="match status" value="1"/>
</dbReference>
<dbReference type="OrthoDB" id="2157530at2759"/>
<dbReference type="PANTHER" id="PTHR24148:SF73">
    <property type="entry name" value="HET DOMAIN PROTEIN (AFU_ORTHOLOGUE AFUA_8G01020)"/>
    <property type="match status" value="1"/>
</dbReference>
<gene>
    <name evidence="2" type="ORF">GJ744_004220</name>
</gene>
<keyword evidence="3" id="KW-1185">Reference proteome</keyword>
<dbReference type="Pfam" id="PF06985">
    <property type="entry name" value="HET"/>
    <property type="match status" value="1"/>
</dbReference>
<feature type="domain" description="Heterokaryon incompatibility" evidence="1">
    <location>
        <begin position="104"/>
        <end position="276"/>
    </location>
</feature>
<comment type="caution">
    <text evidence="2">The sequence shown here is derived from an EMBL/GenBank/DDBJ whole genome shotgun (WGS) entry which is preliminary data.</text>
</comment>
<reference evidence="2" key="1">
    <citation type="submission" date="2020-02" db="EMBL/GenBank/DDBJ databases">
        <authorList>
            <person name="Palmer J.M."/>
        </authorList>
    </citation>
    <scope>NUCLEOTIDE SEQUENCE</scope>
    <source>
        <strain evidence="2">EPUS1.4</strain>
        <tissue evidence="2">Thallus</tissue>
    </source>
</reference>
<evidence type="ECO:0000259" key="1">
    <source>
        <dbReference type="Pfam" id="PF06985"/>
    </source>
</evidence>
<dbReference type="EMBL" id="JAACFV010000192">
    <property type="protein sequence ID" value="KAF7503187.1"/>
    <property type="molecule type" value="Genomic_DNA"/>
</dbReference>
<protein>
    <recommendedName>
        <fullName evidence="1">Heterokaryon incompatibility domain-containing protein</fullName>
    </recommendedName>
</protein>
<proteinExistence type="predicted"/>